<dbReference type="OMA" id="KSHIIDH"/>
<reference evidence="2" key="1">
    <citation type="submission" date="2021-01" db="EMBL/GenBank/DDBJ databases">
        <authorList>
            <consortium name="Genoscope - CEA"/>
            <person name="William W."/>
        </authorList>
    </citation>
    <scope>NUCLEOTIDE SEQUENCE</scope>
</reference>
<dbReference type="Proteomes" id="UP000683925">
    <property type="component" value="Unassembled WGS sequence"/>
</dbReference>
<feature type="region of interest" description="Disordered" evidence="1">
    <location>
        <begin position="168"/>
        <end position="190"/>
    </location>
</feature>
<proteinExistence type="predicted"/>
<sequence length="222" mass="26716">MSKISRFSNIKNEMEKQQHLDKINQKSKKQQAVFNNPFFKQQDDQEEQENIIESKIQQLQDVQVVIPKELNLQIQHKVKSHIIDHKLKNNYDYVRLKYIIRIWREQSVKLKISEEQVKQQLFKAAKENMIDDMIKNQKYEKLRQQQEQEKIIEAQEDEKSQMLELEERVKQKKQTGTAKPEQQMAAQSQVDSFEQKNDLFKMPDQDLIQYIPYCTDIYLGKD</sequence>
<feature type="region of interest" description="Disordered" evidence="1">
    <location>
        <begin position="1"/>
        <end position="26"/>
    </location>
</feature>
<evidence type="ECO:0000256" key="1">
    <source>
        <dbReference type="SAM" id="MobiDB-lite"/>
    </source>
</evidence>
<gene>
    <name evidence="2" type="ORF">POCTA_138.1.T0080471</name>
</gene>
<comment type="caution">
    <text evidence="2">The sequence shown here is derived from an EMBL/GenBank/DDBJ whole genome shotgun (WGS) entry which is preliminary data.</text>
</comment>
<accession>A0A8S1SDU8</accession>
<feature type="compositionally biased region" description="Polar residues" evidence="1">
    <location>
        <begin position="1"/>
        <end position="11"/>
    </location>
</feature>
<name>A0A8S1SDU8_PAROT</name>
<keyword evidence="3" id="KW-1185">Reference proteome</keyword>
<organism evidence="2 3">
    <name type="scientific">Paramecium octaurelia</name>
    <dbReference type="NCBI Taxonomy" id="43137"/>
    <lineage>
        <taxon>Eukaryota</taxon>
        <taxon>Sar</taxon>
        <taxon>Alveolata</taxon>
        <taxon>Ciliophora</taxon>
        <taxon>Intramacronucleata</taxon>
        <taxon>Oligohymenophorea</taxon>
        <taxon>Peniculida</taxon>
        <taxon>Parameciidae</taxon>
        <taxon>Paramecium</taxon>
    </lineage>
</organism>
<feature type="compositionally biased region" description="Basic and acidic residues" evidence="1">
    <location>
        <begin position="12"/>
        <end position="24"/>
    </location>
</feature>
<evidence type="ECO:0000313" key="3">
    <source>
        <dbReference type="Proteomes" id="UP000683925"/>
    </source>
</evidence>
<evidence type="ECO:0000313" key="2">
    <source>
        <dbReference type="EMBL" id="CAD8137607.1"/>
    </source>
</evidence>
<dbReference type="OrthoDB" id="304854at2759"/>
<dbReference type="EMBL" id="CAJJDP010000007">
    <property type="protein sequence ID" value="CAD8137607.1"/>
    <property type="molecule type" value="Genomic_DNA"/>
</dbReference>
<protein>
    <submittedName>
        <fullName evidence="2">Uncharacterized protein</fullName>
    </submittedName>
</protein>
<dbReference type="AlphaFoldDB" id="A0A8S1SDU8"/>